<organism evidence="1">
    <name type="scientific">Aliivibrio wodanis</name>
    <dbReference type="NCBI Taxonomy" id="80852"/>
    <lineage>
        <taxon>Bacteria</taxon>
        <taxon>Pseudomonadati</taxon>
        <taxon>Pseudomonadota</taxon>
        <taxon>Gammaproteobacteria</taxon>
        <taxon>Vibrionales</taxon>
        <taxon>Vibrionaceae</taxon>
        <taxon>Aliivibrio</taxon>
    </lineage>
</organism>
<dbReference type="AlphaFoldDB" id="A0A5Q4ZYF9"/>
<proteinExistence type="predicted"/>
<name>A0A5Q4ZYF9_9GAMM</name>
<geneLocation type="plasmid" evidence="1">
    <name>pAWOD_2</name>
</geneLocation>
<dbReference type="EMBL" id="LR721753">
    <property type="protein sequence ID" value="VVV06895.1"/>
    <property type="molecule type" value="Genomic_DNA"/>
</dbReference>
<accession>A0A5Q4ZYF9</accession>
<sequence>MTTPKKSLNRHLFVTGNFDAFVRHEALNFLSKTTRNVSDSMREEAELSRKDDVPALAVSIHNSLQQGMNPLKELMKDSSFQFDRHVEYYDPVDQSANYDMSRVVAIARADKTNPLHSMELDIASQNNKAHEIVQNMLVNQVNAEMLAKCSEIAMSSCTEARRNNETNISFKTVLKHYNEAITAPLERSIKQQNDLAVSLLAMNRVKHEILTDYSGENQEFWYNCGKEFSQTSLNPNDLQRFITKVHEQGIEVPTSISNLHMASISSLPSNDVFGDLSQVELPNSAVEFGALYQRERVDLSSPELHQEVYRQQIEISEFTIDSLPNVSLNRSAISDKPSQDLAALLKRESDLSGPSM</sequence>
<protein>
    <submittedName>
        <fullName evidence="1">Uncharacterized protein</fullName>
    </submittedName>
</protein>
<keyword evidence="1" id="KW-0614">Plasmid</keyword>
<dbReference type="RefSeq" id="WP_192957805.1">
    <property type="nucleotide sequence ID" value="NZ_LR721753.1"/>
</dbReference>
<evidence type="ECO:0000313" key="1">
    <source>
        <dbReference type="EMBL" id="VVV06895.1"/>
    </source>
</evidence>
<gene>
    <name evidence="1" type="ORF">AW0309160_04389</name>
</gene>
<reference evidence="1" key="1">
    <citation type="submission" date="2019-09" db="EMBL/GenBank/DDBJ databases">
        <authorList>
            <person name="Hjerde E."/>
        </authorList>
    </citation>
    <scope>NUCLEOTIDE SEQUENCE [LARGE SCALE GENOMIC DNA]</scope>
    <source>
        <strain evidence="1">06/09/160</strain>
        <plasmid evidence="1">pAWOD_2</plasmid>
    </source>
</reference>